<keyword evidence="11" id="KW-1133">Transmembrane helix</keyword>
<dbReference type="InterPro" id="IPR008333">
    <property type="entry name" value="Cbr1-like_FAD-bd_dom"/>
</dbReference>
<dbReference type="InterPro" id="IPR001834">
    <property type="entry name" value="CBR-like"/>
</dbReference>
<organism evidence="13">
    <name type="scientific">Talaromyces marneffei PM1</name>
    <dbReference type="NCBI Taxonomy" id="1077442"/>
    <lineage>
        <taxon>Eukaryota</taxon>
        <taxon>Fungi</taxon>
        <taxon>Dikarya</taxon>
        <taxon>Ascomycota</taxon>
        <taxon>Pezizomycotina</taxon>
        <taxon>Eurotiomycetes</taxon>
        <taxon>Eurotiomycetidae</taxon>
        <taxon>Eurotiales</taxon>
        <taxon>Trichocomaceae</taxon>
        <taxon>Talaromyces</taxon>
        <taxon>Talaromyces sect. Talaromyces</taxon>
    </lineage>
</organism>
<evidence type="ECO:0000256" key="11">
    <source>
        <dbReference type="SAM" id="Phobius"/>
    </source>
</evidence>
<dbReference type="SUPFAM" id="SSF52343">
    <property type="entry name" value="Ferredoxin reductase-like, C-terminal NADP-linked domain"/>
    <property type="match status" value="1"/>
</dbReference>
<dbReference type="InterPro" id="IPR001709">
    <property type="entry name" value="Flavoprot_Pyr_Nucl_cyt_Rdtase"/>
</dbReference>
<dbReference type="InterPro" id="IPR001433">
    <property type="entry name" value="OxRdtase_FAD/NAD-bd"/>
</dbReference>
<dbReference type="PROSITE" id="PS51384">
    <property type="entry name" value="FAD_FR"/>
    <property type="match status" value="1"/>
</dbReference>
<feature type="binding site" evidence="9">
    <location>
        <position position="104"/>
    </location>
    <ligand>
        <name>FAD</name>
        <dbReference type="ChEBI" id="CHEBI:57692"/>
    </ligand>
</feature>
<feature type="binding site" evidence="9">
    <location>
        <position position="172"/>
    </location>
    <ligand>
        <name>FAD</name>
        <dbReference type="ChEBI" id="CHEBI:57692"/>
    </ligand>
</feature>
<comment type="catalytic activity">
    <reaction evidence="10">
        <text>2 Fe(III)-[cytochrome b5] + NADH = 2 Fe(II)-[cytochrome b5] + NAD(+) + H(+)</text>
        <dbReference type="Rhea" id="RHEA:46680"/>
        <dbReference type="Rhea" id="RHEA-COMP:10438"/>
        <dbReference type="Rhea" id="RHEA-COMP:10439"/>
        <dbReference type="ChEBI" id="CHEBI:15378"/>
        <dbReference type="ChEBI" id="CHEBI:29033"/>
        <dbReference type="ChEBI" id="CHEBI:29034"/>
        <dbReference type="ChEBI" id="CHEBI:57540"/>
        <dbReference type="ChEBI" id="CHEBI:57945"/>
        <dbReference type="EC" id="1.6.2.2"/>
    </reaction>
</comment>
<evidence type="ECO:0000256" key="2">
    <source>
        <dbReference type="ARBA" id="ARBA00004572"/>
    </source>
</evidence>
<dbReference type="EC" id="1.6.2.2" evidence="10"/>
<evidence type="ECO:0000256" key="7">
    <source>
        <dbReference type="ARBA" id="ARBA00023027"/>
    </source>
</evidence>
<keyword evidence="6 10" id="KW-0560">Oxidoreductase</keyword>
<evidence type="ECO:0000256" key="1">
    <source>
        <dbReference type="ARBA" id="ARBA00001974"/>
    </source>
</evidence>
<keyword evidence="7 10" id="KW-0520">NAD</keyword>
<sequence>MASRSGFIIKQAGIPGSLVLGVAAAGGLYTAYSYMQSSTSSQPRKIFGSGMAGSLTLQQIEDINHNTKRLCFAFPNAQDETGLTVVSSVLTLSWPKGSLTPAIRPYTPVSNLSKSGFIDLMVKKYPGGKVSTHLHSLQPGDSLFFAFGIKAFSWIPNKHDHITLIAGGAGITPLYQLIQGVLNNPEDRTKLTLIFGVNTERDLLLREEFESYAKRFPDQFKIVYTVSKPEEGSTVRKGHVTKELLKEVLPARTDKVFVCGPPAMESALTGKGWGESGILGELGYKKDQIFKF</sequence>
<dbReference type="GO" id="GO:0005741">
    <property type="term" value="C:mitochondrial outer membrane"/>
    <property type="evidence" value="ECO:0007669"/>
    <property type="project" value="UniProtKB-SubCell"/>
</dbReference>
<dbReference type="PANTHER" id="PTHR19370:SF101">
    <property type="entry name" value="NADH-CYTOCHROME B5 REDUCTASE"/>
    <property type="match status" value="1"/>
</dbReference>
<feature type="domain" description="FAD-binding FR-type" evidence="12">
    <location>
        <begin position="50"/>
        <end position="156"/>
    </location>
</feature>
<keyword evidence="5 9" id="KW-0274">FAD</keyword>
<feature type="transmembrane region" description="Helical" evidence="11">
    <location>
        <begin position="12"/>
        <end position="35"/>
    </location>
</feature>
<comment type="subcellular location">
    <subcellularLocation>
        <location evidence="2">Mitochondrion outer membrane</location>
        <topology evidence="2">Single-pass membrane protein</topology>
    </subcellularLocation>
</comment>
<keyword evidence="4 9" id="KW-0285">Flavoprotein</keyword>
<dbReference type="EMBL" id="JPOX01000023">
    <property type="protein sequence ID" value="KFX45392.1"/>
    <property type="molecule type" value="Genomic_DNA"/>
</dbReference>
<dbReference type="PANTHER" id="PTHR19370">
    <property type="entry name" value="NADH-CYTOCHROME B5 REDUCTASE"/>
    <property type="match status" value="1"/>
</dbReference>
<dbReference type="HOGENOM" id="CLU_003827_9_1_1"/>
<evidence type="ECO:0000256" key="6">
    <source>
        <dbReference type="ARBA" id="ARBA00023002"/>
    </source>
</evidence>
<feature type="binding site" evidence="9">
    <location>
        <position position="105"/>
    </location>
    <ligand>
        <name>FAD</name>
        <dbReference type="ChEBI" id="CHEBI:57692"/>
    </ligand>
</feature>
<keyword evidence="11" id="KW-0812">Transmembrane</keyword>
<dbReference type="Gene3D" id="2.40.30.10">
    <property type="entry name" value="Translation factors"/>
    <property type="match status" value="1"/>
</dbReference>
<name>A0A093UYN2_TALMA</name>
<evidence type="ECO:0000256" key="8">
    <source>
        <dbReference type="ARBA" id="ARBA00023136"/>
    </source>
</evidence>
<evidence type="ECO:0000256" key="5">
    <source>
        <dbReference type="ARBA" id="ARBA00022827"/>
    </source>
</evidence>
<dbReference type="SUPFAM" id="SSF63380">
    <property type="entry name" value="Riboflavin synthase domain-like"/>
    <property type="match status" value="1"/>
</dbReference>
<keyword evidence="8 11" id="KW-0472">Membrane</keyword>
<feature type="binding site" evidence="9">
    <location>
        <position position="129"/>
    </location>
    <ligand>
        <name>FAD</name>
        <dbReference type="ChEBI" id="CHEBI:57692"/>
    </ligand>
</feature>
<feature type="binding site" evidence="9">
    <location>
        <position position="131"/>
    </location>
    <ligand>
        <name>FAD</name>
        <dbReference type="ChEBI" id="CHEBI:57692"/>
    </ligand>
</feature>
<reference key="1">
    <citation type="journal article" date="2014" name="PLoS Genet.">
        <title>Signature Gene Expression Reveals Novel Clues to the Molecular Mechanisms of Dimorphic Transition in Penicillium marneffei.</title>
        <authorList>
            <person name="Yang E."/>
            <person name="Wang G."/>
            <person name="Cai J."/>
            <person name="Woo P.C."/>
            <person name="Lau S.K."/>
            <person name="Yuen K.-Y."/>
            <person name="Chow W.-N."/>
            <person name="Lin X."/>
        </authorList>
    </citation>
    <scope>NUCLEOTIDE SEQUENCE [LARGE SCALE GENOMIC DNA]</scope>
    <source>
        <strain>PM1</strain>
    </source>
</reference>
<dbReference type="eggNOG" id="KOG0534">
    <property type="taxonomic scope" value="Eukaryota"/>
</dbReference>
<evidence type="ECO:0000256" key="9">
    <source>
        <dbReference type="PIRSR" id="PIRSR601834-1"/>
    </source>
</evidence>
<evidence type="ECO:0000259" key="12">
    <source>
        <dbReference type="PROSITE" id="PS51384"/>
    </source>
</evidence>
<dbReference type="InterPro" id="IPR017927">
    <property type="entry name" value="FAD-bd_FR_type"/>
</dbReference>
<dbReference type="AlphaFoldDB" id="A0A093UYN2"/>
<dbReference type="Gene3D" id="3.40.50.80">
    <property type="entry name" value="Nucleotide-binding domain of ferredoxin-NADP reductase (FNR) module"/>
    <property type="match status" value="1"/>
</dbReference>
<dbReference type="PRINTS" id="PR00406">
    <property type="entry name" value="CYTB5RDTASE"/>
</dbReference>
<dbReference type="PRINTS" id="PR00371">
    <property type="entry name" value="FPNCR"/>
</dbReference>
<dbReference type="CDD" id="cd06183">
    <property type="entry name" value="cyt_b5_reduct_like"/>
    <property type="match status" value="1"/>
</dbReference>
<feature type="binding site" evidence="9">
    <location>
        <position position="123"/>
    </location>
    <ligand>
        <name>FAD</name>
        <dbReference type="ChEBI" id="CHEBI:57692"/>
    </ligand>
</feature>
<feature type="binding site" evidence="9">
    <location>
        <position position="130"/>
    </location>
    <ligand>
        <name>FAD</name>
        <dbReference type="ChEBI" id="CHEBI:57692"/>
    </ligand>
</feature>
<dbReference type="InterPro" id="IPR039261">
    <property type="entry name" value="FNR_nucleotide-bd"/>
</dbReference>
<comment type="caution">
    <text evidence="13">The sequence shown here is derived from an EMBL/GenBank/DDBJ whole genome shotgun (WGS) entry which is preliminary data.</text>
</comment>
<dbReference type="Pfam" id="PF00175">
    <property type="entry name" value="NAD_binding_1"/>
    <property type="match status" value="1"/>
</dbReference>
<comment type="similarity">
    <text evidence="3 10">Belongs to the flavoprotein pyridine nucleotide cytochrome reductase family.</text>
</comment>
<feature type="binding site" evidence="9">
    <location>
        <position position="106"/>
    </location>
    <ligand>
        <name>FAD</name>
        <dbReference type="ChEBI" id="CHEBI:57692"/>
    </ligand>
</feature>
<accession>A0A093UYN2</accession>
<dbReference type="FunFam" id="3.40.50.80:FF:000009">
    <property type="entry name" value="NADH-cytochrome b5 reductase"/>
    <property type="match status" value="1"/>
</dbReference>
<dbReference type="Pfam" id="PF00970">
    <property type="entry name" value="FAD_binding_6"/>
    <property type="match status" value="1"/>
</dbReference>
<evidence type="ECO:0000256" key="4">
    <source>
        <dbReference type="ARBA" id="ARBA00022630"/>
    </source>
</evidence>
<dbReference type="GO" id="GO:0090524">
    <property type="term" value="F:cytochrome-b5 reductase activity, acting on NADH"/>
    <property type="evidence" value="ECO:0007669"/>
    <property type="project" value="UniProtKB-EC"/>
</dbReference>
<gene>
    <name evidence="13" type="ORF">GQ26_0230510</name>
</gene>
<evidence type="ECO:0000256" key="10">
    <source>
        <dbReference type="RuleBase" id="RU361226"/>
    </source>
</evidence>
<reference evidence="13" key="2">
    <citation type="journal article" date="2014" name="PLoS Genet.">
        <title>Signature gene expression reveals novel clues to the molecular mechanisms of dimorphic transition in Penicillium marneffei.</title>
        <authorList>
            <person name="Yang E."/>
            <person name="Wang G."/>
            <person name="Cai J."/>
            <person name="Woo P.C."/>
            <person name="Lau S.K."/>
            <person name="Yuen K.-Y."/>
            <person name="Chow W.-N."/>
            <person name="Lin X."/>
        </authorList>
    </citation>
    <scope>NUCLEOTIDE SEQUENCE</scope>
    <source>
        <strain evidence="13">PM1</strain>
    </source>
</reference>
<evidence type="ECO:0000256" key="3">
    <source>
        <dbReference type="ARBA" id="ARBA00006105"/>
    </source>
</evidence>
<dbReference type="GO" id="GO:0006696">
    <property type="term" value="P:ergosterol biosynthetic process"/>
    <property type="evidence" value="ECO:0007669"/>
    <property type="project" value="TreeGrafter"/>
</dbReference>
<protein>
    <recommendedName>
        <fullName evidence="10">NADH-cytochrome b5 reductase</fullName>
        <ecNumber evidence="10">1.6.2.2</ecNumber>
    </recommendedName>
</protein>
<proteinExistence type="inferred from homology"/>
<comment type="cofactor">
    <cofactor evidence="1 9 10">
        <name>FAD</name>
        <dbReference type="ChEBI" id="CHEBI:57692"/>
    </cofactor>
</comment>
<evidence type="ECO:0000313" key="13">
    <source>
        <dbReference type="EMBL" id="KFX45392.1"/>
    </source>
</evidence>
<dbReference type="InterPro" id="IPR017938">
    <property type="entry name" value="Riboflavin_synthase-like_b-brl"/>
</dbReference>